<dbReference type="Proteomes" id="UP000655830">
    <property type="component" value="Unassembled WGS sequence"/>
</dbReference>
<sequence length="469" mass="52662">MKKVKNILRVLILCMMLSIATGVYAQEVTNISTLEFTKLLKPLDTSNRLNINESSKALLTREKAAALIIKLMGYEGIAKDYKNSTLYKDVTAYKGEIHIVSQLGIMSGTGTGLFTPTKPVTYEQAKIITQRIQNKLNKQATWNHAFYAISSSSQMELIPTYDAVSFGWAQVGYDAAKQSFGIQTTQGDFKVPTGFQKPLDLAKSNGVETYLMVFFEDKNGMAKQLLNNETQVDKLIKQIVDLSNGITKDGVTRAFDGVTIDFENFISSDLAIPYTKFLSKLKTQLKLHNKKLNVAVPPTIHFKGYDYRGIGEYADKVILMAHDYSTKSLTPFEQEIGRIITPLTPINEVYASFAAITNSATGIQDKSKLVLQISYGALQWQTKEGKVINSKAYTPTYDKIYARLKNSSTQSLYDETYQNPYAVYEENGIRNIIWYENNKSVKAKTDLAKLFGIQGISYWRLGMIPFYEG</sequence>
<dbReference type="Pfam" id="PF00704">
    <property type="entry name" value="Glyco_hydro_18"/>
    <property type="match status" value="1"/>
</dbReference>
<dbReference type="SUPFAM" id="SSF51445">
    <property type="entry name" value="(Trans)glycosidases"/>
    <property type="match status" value="1"/>
</dbReference>
<organism evidence="4 5">
    <name type="scientific">Zhenhengia yiwuensis</name>
    <dbReference type="NCBI Taxonomy" id="2763666"/>
    <lineage>
        <taxon>Bacteria</taxon>
        <taxon>Bacillati</taxon>
        <taxon>Bacillota</taxon>
        <taxon>Clostridia</taxon>
        <taxon>Lachnospirales</taxon>
        <taxon>Lachnospiraceae</taxon>
        <taxon>Zhenhengia</taxon>
    </lineage>
</organism>
<evidence type="ECO:0000256" key="2">
    <source>
        <dbReference type="SAM" id="SignalP"/>
    </source>
</evidence>
<feature type="domain" description="GH18" evidence="3">
    <location>
        <begin position="125"/>
        <end position="469"/>
    </location>
</feature>
<dbReference type="AlphaFoldDB" id="A0A926EM46"/>
<evidence type="ECO:0000256" key="1">
    <source>
        <dbReference type="ARBA" id="ARBA00022737"/>
    </source>
</evidence>
<keyword evidence="1" id="KW-0677">Repeat</keyword>
<dbReference type="GO" id="GO:0008061">
    <property type="term" value="F:chitin binding"/>
    <property type="evidence" value="ECO:0007669"/>
    <property type="project" value="InterPro"/>
</dbReference>
<evidence type="ECO:0000313" key="5">
    <source>
        <dbReference type="Proteomes" id="UP000655830"/>
    </source>
</evidence>
<dbReference type="InterPro" id="IPR017853">
    <property type="entry name" value="GH"/>
</dbReference>
<dbReference type="PROSITE" id="PS51910">
    <property type="entry name" value="GH18_2"/>
    <property type="match status" value="1"/>
</dbReference>
<dbReference type="InterPro" id="IPR001223">
    <property type="entry name" value="Glyco_hydro18_cat"/>
</dbReference>
<dbReference type="Gene3D" id="3.20.20.80">
    <property type="entry name" value="Glycosidases"/>
    <property type="match status" value="1"/>
</dbReference>
<reference evidence="4" key="1">
    <citation type="submission" date="2020-08" db="EMBL/GenBank/DDBJ databases">
        <title>Genome public.</title>
        <authorList>
            <person name="Liu C."/>
            <person name="Sun Q."/>
        </authorList>
    </citation>
    <scope>NUCLEOTIDE SEQUENCE</scope>
    <source>
        <strain evidence="4">NSJ-12</strain>
    </source>
</reference>
<dbReference type="RefSeq" id="WP_249333322.1">
    <property type="nucleotide sequence ID" value="NZ_JACRSY010000023.1"/>
</dbReference>
<evidence type="ECO:0000313" key="4">
    <source>
        <dbReference type="EMBL" id="MBC8580578.1"/>
    </source>
</evidence>
<dbReference type="InterPro" id="IPR011583">
    <property type="entry name" value="Chitinase_II/V-like_cat"/>
</dbReference>
<accession>A0A926EM46</accession>
<dbReference type="Pfam" id="PF00395">
    <property type="entry name" value="SLH"/>
    <property type="match status" value="1"/>
</dbReference>
<proteinExistence type="predicted"/>
<gene>
    <name evidence="4" type="ORF">H8718_13730</name>
</gene>
<dbReference type="PANTHER" id="PTHR46066">
    <property type="entry name" value="CHITINASE DOMAIN-CONTAINING PROTEIN 1 FAMILY MEMBER"/>
    <property type="match status" value="1"/>
</dbReference>
<dbReference type="SMART" id="SM00636">
    <property type="entry name" value="Glyco_18"/>
    <property type="match status" value="1"/>
</dbReference>
<comment type="caution">
    <text evidence="4">The sequence shown here is derived from an EMBL/GenBank/DDBJ whole genome shotgun (WGS) entry which is preliminary data.</text>
</comment>
<dbReference type="Gene3D" id="3.10.50.10">
    <property type="match status" value="1"/>
</dbReference>
<evidence type="ECO:0000259" key="3">
    <source>
        <dbReference type="PROSITE" id="PS51910"/>
    </source>
</evidence>
<name>A0A926EM46_9FIRM</name>
<keyword evidence="5" id="KW-1185">Reference proteome</keyword>
<dbReference type="InterPro" id="IPR001119">
    <property type="entry name" value="SLH_dom"/>
</dbReference>
<dbReference type="InterPro" id="IPR029070">
    <property type="entry name" value="Chitinase_insertion_sf"/>
</dbReference>
<feature type="signal peptide" evidence="2">
    <location>
        <begin position="1"/>
        <end position="25"/>
    </location>
</feature>
<dbReference type="GO" id="GO:0005975">
    <property type="term" value="P:carbohydrate metabolic process"/>
    <property type="evidence" value="ECO:0007669"/>
    <property type="project" value="InterPro"/>
</dbReference>
<keyword evidence="2" id="KW-0732">Signal</keyword>
<dbReference type="PANTHER" id="PTHR46066:SF2">
    <property type="entry name" value="CHITINASE DOMAIN-CONTAINING PROTEIN 1"/>
    <property type="match status" value="1"/>
</dbReference>
<feature type="chain" id="PRO_5038079775" evidence="2">
    <location>
        <begin position="26"/>
        <end position="469"/>
    </location>
</feature>
<dbReference type="EMBL" id="JACRSY010000023">
    <property type="protein sequence ID" value="MBC8580578.1"/>
    <property type="molecule type" value="Genomic_DNA"/>
</dbReference>
<protein>
    <submittedName>
        <fullName evidence="4">S-layer homology domain-containing protein</fullName>
    </submittedName>
</protein>